<feature type="transmembrane region" description="Helical" evidence="2">
    <location>
        <begin position="158"/>
        <end position="179"/>
    </location>
</feature>
<sequence length="709" mass="75137">MTVPVLASVISFSNLESRSPCDVLRTAFVLPSPFPNKSESDMTVPVLASVISFSVRRPKDGLRCSFVIPFPFPNKSESYMAVPVLASVISFSVQLRCSFPHFFFAFSVPSSVLSVTDLFFHPLLKAWRGYQLQRVGIMSHPSLTRSGMDKGTHLDDTTVVVLIAATLVLVLLALAASTARHIYFTQQQRQPPTRTSRAALSELVLPSAGRRPFLVQVQPVPLQPSHARMLPRHSDDAISSSMSCFPSSTSTSGLSAISDDSTATLVPGLPKKRPLPLDNNDIGCFSSSPSVSGLSAISNDSTATLVPGLPKKRPLPLNNVDVDVDPSTIGLVSTGPLDLDTSRPLVFPGELLPGGGIKTQYLNVSSQTCDVLRTWCKDFGLGTSGTKHTLQQRLAKFSIAGEQQWQASLRAGVCHQHKDSCTINSAAGSPSALVSARTTTTTRTKPKLIVPPGSSTVGGPLEAQGCAANLSGHSKDTRTADEVAALLPWARSFASRHPYLPPALPPPTGTPSPPTIAPLPPNPKDQPAIQPGQVEALIQSALRLATALGNPPASDAPLGPCSTAGAVAPPPAPVGASTVSTVERTQTQAAMDLPSTSEAQAQLHGQEIHLCGHERHPQSTPALVHRWHRGRQATQHDVGRPCPLARDGALRHPGLSCPPGALEGTVWPTRPGCIGARQDEVEPMEAPDPSVTPTHDGCHPCRVHPWVDV</sequence>
<dbReference type="Proteomes" id="UP000053989">
    <property type="component" value="Unassembled WGS sequence"/>
</dbReference>
<name>A0A0C3D996_9AGAM</name>
<dbReference type="InterPro" id="IPR003034">
    <property type="entry name" value="SAP_dom"/>
</dbReference>
<keyword evidence="2" id="KW-0472">Membrane</keyword>
<evidence type="ECO:0000313" key="4">
    <source>
        <dbReference type="EMBL" id="KIM52661.1"/>
    </source>
</evidence>
<dbReference type="PROSITE" id="PS50800">
    <property type="entry name" value="SAP"/>
    <property type="match status" value="1"/>
</dbReference>
<dbReference type="InParanoid" id="A0A0C3D996"/>
<dbReference type="AlphaFoldDB" id="A0A0C3D996"/>
<keyword evidence="5" id="KW-1185">Reference proteome</keyword>
<evidence type="ECO:0000259" key="3">
    <source>
        <dbReference type="PROSITE" id="PS50800"/>
    </source>
</evidence>
<proteinExistence type="predicted"/>
<dbReference type="OrthoDB" id="3210866at2759"/>
<evidence type="ECO:0000256" key="2">
    <source>
        <dbReference type="SAM" id="Phobius"/>
    </source>
</evidence>
<accession>A0A0C3D996</accession>
<gene>
    <name evidence="4" type="ORF">SCLCIDRAFT_32503</name>
</gene>
<feature type="transmembrane region" description="Helical" evidence="2">
    <location>
        <begin position="102"/>
        <end position="124"/>
    </location>
</feature>
<protein>
    <recommendedName>
        <fullName evidence="3">SAP domain-containing protein</fullName>
    </recommendedName>
</protein>
<keyword evidence="2" id="KW-0812">Transmembrane</keyword>
<reference evidence="5" key="2">
    <citation type="submission" date="2015-01" db="EMBL/GenBank/DDBJ databases">
        <title>Evolutionary Origins and Diversification of the Mycorrhizal Mutualists.</title>
        <authorList>
            <consortium name="DOE Joint Genome Institute"/>
            <consortium name="Mycorrhizal Genomics Consortium"/>
            <person name="Kohler A."/>
            <person name="Kuo A."/>
            <person name="Nagy L.G."/>
            <person name="Floudas D."/>
            <person name="Copeland A."/>
            <person name="Barry K.W."/>
            <person name="Cichocki N."/>
            <person name="Veneault-Fourrey C."/>
            <person name="LaButti K."/>
            <person name="Lindquist E.A."/>
            <person name="Lipzen A."/>
            <person name="Lundell T."/>
            <person name="Morin E."/>
            <person name="Murat C."/>
            <person name="Riley R."/>
            <person name="Ohm R."/>
            <person name="Sun H."/>
            <person name="Tunlid A."/>
            <person name="Henrissat B."/>
            <person name="Grigoriev I.V."/>
            <person name="Hibbett D.S."/>
            <person name="Martin F."/>
        </authorList>
    </citation>
    <scope>NUCLEOTIDE SEQUENCE [LARGE SCALE GENOMIC DNA]</scope>
    <source>
        <strain evidence="5">Foug A</strain>
    </source>
</reference>
<feature type="region of interest" description="Disordered" evidence="1">
    <location>
        <begin position="500"/>
        <end position="522"/>
    </location>
</feature>
<evidence type="ECO:0000256" key="1">
    <source>
        <dbReference type="SAM" id="MobiDB-lite"/>
    </source>
</evidence>
<keyword evidence="2" id="KW-1133">Transmembrane helix</keyword>
<feature type="domain" description="SAP" evidence="3">
    <location>
        <begin position="364"/>
        <end position="398"/>
    </location>
</feature>
<dbReference type="SMART" id="SM00513">
    <property type="entry name" value="SAP"/>
    <property type="match status" value="1"/>
</dbReference>
<organism evidence="4 5">
    <name type="scientific">Scleroderma citrinum Foug A</name>
    <dbReference type="NCBI Taxonomy" id="1036808"/>
    <lineage>
        <taxon>Eukaryota</taxon>
        <taxon>Fungi</taxon>
        <taxon>Dikarya</taxon>
        <taxon>Basidiomycota</taxon>
        <taxon>Agaricomycotina</taxon>
        <taxon>Agaricomycetes</taxon>
        <taxon>Agaricomycetidae</taxon>
        <taxon>Boletales</taxon>
        <taxon>Sclerodermatineae</taxon>
        <taxon>Sclerodermataceae</taxon>
        <taxon>Scleroderma</taxon>
    </lineage>
</organism>
<dbReference type="Pfam" id="PF02037">
    <property type="entry name" value="SAP"/>
    <property type="match status" value="1"/>
</dbReference>
<evidence type="ECO:0000313" key="5">
    <source>
        <dbReference type="Proteomes" id="UP000053989"/>
    </source>
</evidence>
<dbReference type="HOGENOM" id="CLU_389409_0_0_1"/>
<dbReference type="EMBL" id="KN822204">
    <property type="protein sequence ID" value="KIM52661.1"/>
    <property type="molecule type" value="Genomic_DNA"/>
</dbReference>
<reference evidence="4 5" key="1">
    <citation type="submission" date="2014-04" db="EMBL/GenBank/DDBJ databases">
        <authorList>
            <consortium name="DOE Joint Genome Institute"/>
            <person name="Kuo A."/>
            <person name="Kohler A."/>
            <person name="Nagy L.G."/>
            <person name="Floudas D."/>
            <person name="Copeland A."/>
            <person name="Barry K.W."/>
            <person name="Cichocki N."/>
            <person name="Veneault-Fourrey C."/>
            <person name="LaButti K."/>
            <person name="Lindquist E.A."/>
            <person name="Lipzen A."/>
            <person name="Lundell T."/>
            <person name="Morin E."/>
            <person name="Murat C."/>
            <person name="Sun H."/>
            <person name="Tunlid A."/>
            <person name="Henrissat B."/>
            <person name="Grigoriev I.V."/>
            <person name="Hibbett D.S."/>
            <person name="Martin F."/>
            <person name="Nordberg H.P."/>
            <person name="Cantor M.N."/>
            <person name="Hua S.X."/>
        </authorList>
    </citation>
    <scope>NUCLEOTIDE SEQUENCE [LARGE SCALE GENOMIC DNA]</scope>
    <source>
        <strain evidence="4 5">Foug A</strain>
    </source>
</reference>